<organism evidence="2 3">
    <name type="scientific">Dactylonectria macrodidyma</name>
    <dbReference type="NCBI Taxonomy" id="307937"/>
    <lineage>
        <taxon>Eukaryota</taxon>
        <taxon>Fungi</taxon>
        <taxon>Dikarya</taxon>
        <taxon>Ascomycota</taxon>
        <taxon>Pezizomycotina</taxon>
        <taxon>Sordariomycetes</taxon>
        <taxon>Hypocreomycetidae</taxon>
        <taxon>Hypocreales</taxon>
        <taxon>Nectriaceae</taxon>
        <taxon>Dactylonectria</taxon>
    </lineage>
</organism>
<evidence type="ECO:0008006" key="4">
    <source>
        <dbReference type="Google" id="ProtNLM"/>
    </source>
</evidence>
<evidence type="ECO:0000313" key="2">
    <source>
        <dbReference type="EMBL" id="KAH7119213.1"/>
    </source>
</evidence>
<evidence type="ECO:0000313" key="3">
    <source>
        <dbReference type="Proteomes" id="UP000738349"/>
    </source>
</evidence>
<name>A0A9P9DHE0_9HYPO</name>
<dbReference type="EMBL" id="JAGMUV010000026">
    <property type="protein sequence ID" value="KAH7119213.1"/>
    <property type="molecule type" value="Genomic_DNA"/>
</dbReference>
<sequence>MATPRRAGGFRLLGSLKLSILTLGLLTFGAGAQFVGRVFTSTAPECPPQLPGSSRFVTPNCTDPSFVTAVIDGEVDSIAPIPHRLVSGHFNGTTIKFNIYLPPANQWEGRFFQFVYPLATQDAENETIQFSIESGGYAVQISGMIGFRADAATAKVARLIAAEYYKSGCRHIFGYVYGGSGGSLQTVGAMESSRGVWDGAVPFLQAVPVSYLGNPSTRALAGLVLKGKAAQIADAVRPGGHDPRHHLTTLERDIFTEATKMGIPIGVWEIFASVGNSSVLAQFSGGINGVDPTYVQDFWSAPGYLGTEQSELGDLIRVQVVNQTSRIDQVEKIGDQTIHLTLDKAPTAQPGLQFTLFSAKNSSAGALTGSLNDKILTVQASGNDGVFSSLDKGLNVQIDNLAFIAMHPYYRYQIPKRAGFYGFDQFKDAEGQPIYPQRSVDGSLSAAQATSQSLFTGNIQCKVIAVNNMADYDAFPWHADWYRSQVEQELGARAHDNYRLWYNEHAEHTFTAGFGGALPSGSYAARIVDGSPMIHQALRDLSAWVERGVEPPQNTNYTVVDSQVVVAKDASQRYGVQPIVVLQVNGSDRHKVAVGSPVLFEAFAEVPTDTGKIISMEWDFLGVGDFTAAPLTSAEESVDVMASFVYDKPGTYYPVIKVTAHRDGDKGSIFGRVANLGRCRVVVT</sequence>
<keyword evidence="3" id="KW-1185">Reference proteome</keyword>
<dbReference type="Gene3D" id="2.60.40.10">
    <property type="entry name" value="Immunoglobulins"/>
    <property type="match status" value="1"/>
</dbReference>
<dbReference type="OrthoDB" id="2580675at2759"/>
<feature type="signal peptide" evidence="1">
    <location>
        <begin position="1"/>
        <end position="32"/>
    </location>
</feature>
<comment type="caution">
    <text evidence="2">The sequence shown here is derived from an EMBL/GenBank/DDBJ whole genome shotgun (WGS) entry which is preliminary data.</text>
</comment>
<dbReference type="InterPro" id="IPR013783">
    <property type="entry name" value="Ig-like_fold"/>
</dbReference>
<feature type="chain" id="PRO_5040187028" description="PKD domain-containing protein" evidence="1">
    <location>
        <begin position="33"/>
        <end position="684"/>
    </location>
</feature>
<evidence type="ECO:0000256" key="1">
    <source>
        <dbReference type="SAM" id="SignalP"/>
    </source>
</evidence>
<dbReference type="InterPro" id="IPR035986">
    <property type="entry name" value="PKD_dom_sf"/>
</dbReference>
<gene>
    <name evidence="2" type="ORF">EDB81DRAFT_766824</name>
</gene>
<dbReference type="AlphaFoldDB" id="A0A9P9DHE0"/>
<proteinExistence type="predicted"/>
<keyword evidence="1" id="KW-0732">Signal</keyword>
<protein>
    <recommendedName>
        <fullName evidence="4">PKD domain-containing protein</fullName>
    </recommendedName>
</protein>
<reference evidence="2" key="1">
    <citation type="journal article" date="2021" name="Nat. Commun.">
        <title>Genetic determinants of endophytism in the Arabidopsis root mycobiome.</title>
        <authorList>
            <person name="Mesny F."/>
            <person name="Miyauchi S."/>
            <person name="Thiergart T."/>
            <person name="Pickel B."/>
            <person name="Atanasova L."/>
            <person name="Karlsson M."/>
            <person name="Huettel B."/>
            <person name="Barry K.W."/>
            <person name="Haridas S."/>
            <person name="Chen C."/>
            <person name="Bauer D."/>
            <person name="Andreopoulos W."/>
            <person name="Pangilinan J."/>
            <person name="LaButti K."/>
            <person name="Riley R."/>
            <person name="Lipzen A."/>
            <person name="Clum A."/>
            <person name="Drula E."/>
            <person name="Henrissat B."/>
            <person name="Kohler A."/>
            <person name="Grigoriev I.V."/>
            <person name="Martin F.M."/>
            <person name="Hacquard S."/>
        </authorList>
    </citation>
    <scope>NUCLEOTIDE SEQUENCE</scope>
    <source>
        <strain evidence="2">MPI-CAGE-AT-0147</strain>
    </source>
</reference>
<dbReference type="Proteomes" id="UP000738349">
    <property type="component" value="Unassembled WGS sequence"/>
</dbReference>
<dbReference type="SUPFAM" id="SSF49299">
    <property type="entry name" value="PKD domain"/>
    <property type="match status" value="1"/>
</dbReference>
<accession>A0A9P9DHE0</accession>